<name>A0A396JL40_MEDTR</name>
<dbReference type="EMBL" id="PSQE01000001">
    <property type="protein sequence ID" value="RHN78966.1"/>
    <property type="molecule type" value="Genomic_DNA"/>
</dbReference>
<organism evidence="1">
    <name type="scientific">Medicago truncatula</name>
    <name type="common">Barrel medic</name>
    <name type="synonym">Medicago tribuloides</name>
    <dbReference type="NCBI Taxonomy" id="3880"/>
    <lineage>
        <taxon>Eukaryota</taxon>
        <taxon>Viridiplantae</taxon>
        <taxon>Streptophyta</taxon>
        <taxon>Embryophyta</taxon>
        <taxon>Tracheophyta</taxon>
        <taxon>Spermatophyta</taxon>
        <taxon>Magnoliopsida</taxon>
        <taxon>eudicotyledons</taxon>
        <taxon>Gunneridae</taxon>
        <taxon>Pentapetalae</taxon>
        <taxon>rosids</taxon>
        <taxon>fabids</taxon>
        <taxon>Fabales</taxon>
        <taxon>Fabaceae</taxon>
        <taxon>Papilionoideae</taxon>
        <taxon>50 kb inversion clade</taxon>
        <taxon>NPAAA clade</taxon>
        <taxon>Hologalegina</taxon>
        <taxon>IRL clade</taxon>
        <taxon>Trifolieae</taxon>
        <taxon>Medicago</taxon>
    </lineage>
</organism>
<proteinExistence type="predicted"/>
<protein>
    <submittedName>
        <fullName evidence="1">Uncharacterized protein</fullName>
    </submittedName>
</protein>
<gene>
    <name evidence="1" type="ORF">MtrunA17_Chr1g0171641</name>
</gene>
<comment type="caution">
    <text evidence="1">The sequence shown here is derived from an EMBL/GenBank/DDBJ whole genome shotgun (WGS) entry which is preliminary data.</text>
</comment>
<dbReference type="Proteomes" id="UP000265566">
    <property type="component" value="Chromosome 1"/>
</dbReference>
<dbReference type="Gramene" id="rna2635">
    <property type="protein sequence ID" value="RHN78966.1"/>
    <property type="gene ID" value="gene2635"/>
</dbReference>
<evidence type="ECO:0000313" key="1">
    <source>
        <dbReference type="EMBL" id="RHN78966.1"/>
    </source>
</evidence>
<sequence length="138" mass="15976">MSFGVGFRLTRKHSRCLRRGGHLLAHLEDLSLKHFSVCGDRIYLGILSLERESFRNPLELLKLFILTHHTDDLLQIAFHFISRMNIGWIESWSKRKGLGADLVRKYEDSETKICLPKVRSLARPCHPPGSLLLLLLRF</sequence>
<dbReference type="AlphaFoldDB" id="A0A396JL40"/>
<accession>A0A396JL40</accession>
<reference evidence="1" key="1">
    <citation type="journal article" date="2018" name="Nat. Plants">
        <title>Whole-genome landscape of Medicago truncatula symbiotic genes.</title>
        <authorList>
            <person name="Pecrix Y."/>
            <person name="Gamas P."/>
            <person name="Carrere S."/>
        </authorList>
    </citation>
    <scope>NUCLEOTIDE SEQUENCE</scope>
    <source>
        <tissue evidence="1">Leaves</tissue>
    </source>
</reference>